<dbReference type="SUPFAM" id="SSF82649">
    <property type="entry name" value="SufE/NifU"/>
    <property type="match status" value="1"/>
</dbReference>
<evidence type="ECO:0000313" key="3">
    <source>
        <dbReference type="EMBL" id="NDJ74576.1"/>
    </source>
</evidence>
<dbReference type="GO" id="GO:0016226">
    <property type="term" value="P:iron-sulfur cluster assembly"/>
    <property type="evidence" value="ECO:0007669"/>
    <property type="project" value="InterPro"/>
</dbReference>
<dbReference type="NCBIfam" id="TIGR01994">
    <property type="entry name" value="SUF_scaf_2"/>
    <property type="match status" value="1"/>
</dbReference>
<dbReference type="PANTHER" id="PTHR10093">
    <property type="entry name" value="IRON-SULFUR CLUSTER ASSEMBLY ENZYME NIFU HOMOLOG"/>
    <property type="match status" value="1"/>
</dbReference>
<dbReference type="CDD" id="cd06664">
    <property type="entry name" value="IscU_like"/>
    <property type="match status" value="1"/>
</dbReference>
<protein>
    <submittedName>
        <fullName evidence="3">SUF system NifU family Fe-S cluster assembly protein</fullName>
    </submittedName>
</protein>
<proteinExistence type="inferred from homology"/>
<name>A0A6B2G273_9LACO</name>
<accession>A0A6B2G273</accession>
<dbReference type="AlphaFoldDB" id="A0A6B2G273"/>
<dbReference type="InterPro" id="IPR002871">
    <property type="entry name" value="NIF_FeS_clus_asmbl_NifU_N"/>
</dbReference>
<gene>
    <name evidence="3" type="ORF">GWG61_08925</name>
</gene>
<sequence>MSLDKLKNLYKAVILDHAQTPRNFGKLTNFTNETTVYNPSCGDRIHLTLFVESEQIKDIAFDGEGCTISKASASMMAQLVKGKSIEEAIAFSKIFSDLAAGKKHSEKDIQSLGDAQVLVNIMEFPARIKCATLAWWGLDRALLGKEKEEEND</sequence>
<dbReference type="FunFam" id="3.90.1010.10:FF:000002">
    <property type="entry name" value="Iron-sulfur cluster assembly scaffold protein NifU"/>
    <property type="match status" value="1"/>
</dbReference>
<dbReference type="RefSeq" id="WP_144231140.1">
    <property type="nucleotide sequence ID" value="NZ_CAKMAD010000001.1"/>
</dbReference>
<comment type="similarity">
    <text evidence="1">Belongs to the NifU family.</text>
</comment>
<evidence type="ECO:0000259" key="2">
    <source>
        <dbReference type="Pfam" id="PF01592"/>
    </source>
</evidence>
<reference evidence="3" key="1">
    <citation type="submission" date="2020-01" db="EMBL/GenBank/DDBJ databases">
        <title>Vaginal microbiome of pregnant Indian women: Insights into the genome of dominants Lactobacillus species.</title>
        <authorList>
            <person name="Das B."/>
            <person name="Mehta O."/>
            <person name="Ghosh T.S."/>
            <person name="Kothidar A."/>
            <person name="Gowtham M.R."/>
            <person name="Mitra R."/>
            <person name="Kshetrapal P."/>
            <person name="Wadhwa N."/>
            <person name="Thiruvengadam R."/>
            <person name="Nair G.B."/>
            <person name="Bhatnagar S."/>
            <person name="Das B."/>
        </authorList>
    </citation>
    <scope>NUCLEOTIDE SEQUENCE</scope>
    <source>
        <strain evidence="3">Indica</strain>
    </source>
</reference>
<comment type="caution">
    <text evidence="3">The sequence shown here is derived from an EMBL/GenBank/DDBJ whole genome shotgun (WGS) entry which is preliminary data.</text>
</comment>
<dbReference type="EMBL" id="JAADJO010000028">
    <property type="protein sequence ID" value="NDJ74576.1"/>
    <property type="molecule type" value="Genomic_DNA"/>
</dbReference>
<dbReference type="Pfam" id="PF01592">
    <property type="entry name" value="NifU_N"/>
    <property type="match status" value="1"/>
</dbReference>
<dbReference type="GO" id="GO:0005506">
    <property type="term" value="F:iron ion binding"/>
    <property type="evidence" value="ECO:0007669"/>
    <property type="project" value="InterPro"/>
</dbReference>
<feature type="domain" description="NIF system FeS cluster assembly NifU N-terminal" evidence="2">
    <location>
        <begin position="10"/>
        <end position="130"/>
    </location>
</feature>
<evidence type="ECO:0000256" key="1">
    <source>
        <dbReference type="ARBA" id="ARBA00006420"/>
    </source>
</evidence>
<dbReference type="Gene3D" id="3.90.1010.10">
    <property type="match status" value="1"/>
</dbReference>
<dbReference type="GO" id="GO:0051536">
    <property type="term" value="F:iron-sulfur cluster binding"/>
    <property type="evidence" value="ECO:0007669"/>
    <property type="project" value="InterPro"/>
</dbReference>
<organism evidence="3">
    <name type="scientific">Lactobacillus paragasseri</name>
    <dbReference type="NCBI Taxonomy" id="2107999"/>
    <lineage>
        <taxon>Bacteria</taxon>
        <taxon>Bacillati</taxon>
        <taxon>Bacillota</taxon>
        <taxon>Bacilli</taxon>
        <taxon>Lactobacillales</taxon>
        <taxon>Lactobacillaceae</taxon>
        <taxon>Lactobacillus</taxon>
    </lineage>
</organism>